<accession>A0ABY7BSG0</accession>
<dbReference type="EMBL" id="CP113865">
    <property type="protein sequence ID" value="WAM34141.1"/>
    <property type="molecule type" value="Genomic_DNA"/>
</dbReference>
<evidence type="ECO:0000313" key="2">
    <source>
        <dbReference type="Proteomes" id="UP001164909"/>
    </source>
</evidence>
<evidence type="ECO:0000313" key="1">
    <source>
        <dbReference type="EMBL" id="WAM34141.1"/>
    </source>
</evidence>
<dbReference type="Proteomes" id="UP001164909">
    <property type="component" value="Chromosome"/>
</dbReference>
<dbReference type="RefSeq" id="WP_041722466.1">
    <property type="nucleotide sequence ID" value="NZ_CP113865.1"/>
</dbReference>
<organism evidence="1 2">
    <name type="scientific">Caldicellulosiruptor morganii</name>
    <dbReference type="NCBI Taxonomy" id="1387555"/>
    <lineage>
        <taxon>Bacteria</taxon>
        <taxon>Bacillati</taxon>
        <taxon>Bacillota</taxon>
        <taxon>Bacillota incertae sedis</taxon>
        <taxon>Caldicellulosiruptorales</taxon>
        <taxon>Caldicellulosiruptoraceae</taxon>
        <taxon>Caldicellulosiruptor</taxon>
    </lineage>
</organism>
<gene>
    <name evidence="1" type="ORF">OTK00_000313</name>
</gene>
<sequence length="64" mass="7533">MMYEFLVGFRVVLRCQNNLTFAGILKDIIVKDDKKYVWIVTDEISQFGILCPVDFIYEMIKVPI</sequence>
<proteinExistence type="predicted"/>
<protein>
    <submittedName>
        <fullName evidence="1">Uncharacterized protein</fullName>
    </submittedName>
</protein>
<name>A0ABY7BSG0_9FIRM</name>
<keyword evidence="2" id="KW-1185">Reference proteome</keyword>
<reference evidence="1" key="1">
    <citation type="submission" date="2022-12" db="EMBL/GenBank/DDBJ databases">
        <authorList>
            <person name="Bing R.G."/>
            <person name="Willard D.J."/>
            <person name="Manesh M.J.H."/>
            <person name="Laemthong T."/>
            <person name="Crosby J.R."/>
            <person name="Kelly R.M."/>
        </authorList>
    </citation>
    <scope>NUCLEOTIDE SEQUENCE</scope>
    <source>
        <strain evidence="1">DSM 8990</strain>
    </source>
</reference>